<evidence type="ECO:0000256" key="3">
    <source>
        <dbReference type="ARBA" id="ARBA00022670"/>
    </source>
</evidence>
<feature type="domain" description="Calpain catalytic" evidence="14">
    <location>
        <begin position="163"/>
        <end position="477"/>
    </location>
</feature>
<keyword evidence="8 11" id="KW-0788">Thiol protease</keyword>
<feature type="active site" evidence="10 11">
    <location>
        <position position="390"/>
    </location>
</feature>
<name>A0A0R3RUI1_9BILA</name>
<evidence type="ECO:0000256" key="1">
    <source>
        <dbReference type="ARBA" id="ARBA00007623"/>
    </source>
</evidence>
<dbReference type="CDD" id="cd00044">
    <property type="entry name" value="CysPc"/>
    <property type="match status" value="1"/>
</dbReference>
<dbReference type="InterPro" id="IPR000169">
    <property type="entry name" value="Pept_cys_AS"/>
</dbReference>
<feature type="active site" evidence="10 11">
    <location>
        <position position="421"/>
    </location>
</feature>
<evidence type="ECO:0000256" key="10">
    <source>
        <dbReference type="PIRSR" id="PIRSR622684-1"/>
    </source>
</evidence>
<dbReference type="PROSITE" id="PS50203">
    <property type="entry name" value="CALPAIN_CAT"/>
    <property type="match status" value="1"/>
</dbReference>
<dbReference type="PRINTS" id="PR00704">
    <property type="entry name" value="CALPAIN"/>
</dbReference>
<reference evidence="16" key="1">
    <citation type="submission" date="2017-02" db="UniProtKB">
        <authorList>
            <consortium name="WormBaseParasite"/>
        </authorList>
    </citation>
    <scope>IDENTIFICATION</scope>
</reference>
<keyword evidence="5" id="KW-0677">Repeat</keyword>
<dbReference type="Gene3D" id="4.10.1060.10">
    <property type="entry name" value="Zinc finger, RanBP2-type"/>
    <property type="match status" value="1"/>
</dbReference>
<feature type="active site" evidence="10 11">
    <location>
        <position position="232"/>
    </location>
</feature>
<dbReference type="AlphaFoldDB" id="A0A0R3RUI1"/>
<evidence type="ECO:0000256" key="9">
    <source>
        <dbReference type="ARBA" id="ARBA00022833"/>
    </source>
</evidence>
<evidence type="ECO:0000256" key="12">
    <source>
        <dbReference type="PROSITE-ProRule" id="PRU00322"/>
    </source>
</evidence>
<evidence type="ECO:0000313" key="16">
    <source>
        <dbReference type="WBParaSite" id="EEL_0000568601-mRNA-1"/>
    </source>
</evidence>
<dbReference type="PROSITE" id="PS01358">
    <property type="entry name" value="ZF_RANBP2_1"/>
    <property type="match status" value="1"/>
</dbReference>
<evidence type="ECO:0000256" key="7">
    <source>
        <dbReference type="ARBA" id="ARBA00022801"/>
    </source>
</evidence>
<comment type="similarity">
    <text evidence="1">Belongs to the peptidase C2 family.</text>
</comment>
<dbReference type="SUPFAM" id="SSF54001">
    <property type="entry name" value="Cysteine proteinases"/>
    <property type="match status" value="1"/>
</dbReference>
<evidence type="ECO:0000256" key="2">
    <source>
        <dbReference type="ARBA" id="ARBA00022553"/>
    </source>
</evidence>
<dbReference type="InterPro" id="IPR038765">
    <property type="entry name" value="Papain-like_cys_pep_sf"/>
</dbReference>
<evidence type="ECO:0000256" key="4">
    <source>
        <dbReference type="ARBA" id="ARBA00022723"/>
    </source>
</evidence>
<evidence type="ECO:0000259" key="14">
    <source>
        <dbReference type="PROSITE" id="PS50203"/>
    </source>
</evidence>
<dbReference type="Pfam" id="PF00648">
    <property type="entry name" value="Peptidase_C2"/>
    <property type="match status" value="1"/>
</dbReference>
<dbReference type="PANTHER" id="PTHR10183:SF382">
    <property type="entry name" value="CALPAIN-15"/>
    <property type="match status" value="1"/>
</dbReference>
<dbReference type="GO" id="GO:0006508">
    <property type="term" value="P:proteolysis"/>
    <property type="evidence" value="ECO:0007669"/>
    <property type="project" value="UniProtKB-KW"/>
</dbReference>
<dbReference type="SMART" id="SM00230">
    <property type="entry name" value="CysPc"/>
    <property type="match status" value="1"/>
</dbReference>
<keyword evidence="6 12" id="KW-0863">Zinc-finger</keyword>
<dbReference type="WBParaSite" id="EEL_0000568601-mRNA-1">
    <property type="protein sequence ID" value="EEL_0000568601-mRNA-1"/>
    <property type="gene ID" value="EEL_0000568601"/>
</dbReference>
<keyword evidence="7 11" id="KW-0378">Hydrolase</keyword>
<keyword evidence="3 11" id="KW-0645">Protease</keyword>
<evidence type="ECO:0000313" key="15">
    <source>
        <dbReference type="Proteomes" id="UP000050640"/>
    </source>
</evidence>
<dbReference type="InterPro" id="IPR001876">
    <property type="entry name" value="Znf_RanBP2"/>
</dbReference>
<feature type="domain" description="RanBP2-type" evidence="13">
    <location>
        <begin position="1"/>
        <end position="30"/>
    </location>
</feature>
<dbReference type="GO" id="GO:0005737">
    <property type="term" value="C:cytoplasm"/>
    <property type="evidence" value="ECO:0007669"/>
    <property type="project" value="TreeGrafter"/>
</dbReference>
<keyword evidence="15" id="KW-1185">Reference proteome</keyword>
<evidence type="ECO:0000256" key="5">
    <source>
        <dbReference type="ARBA" id="ARBA00022737"/>
    </source>
</evidence>
<dbReference type="InterPro" id="IPR001300">
    <property type="entry name" value="Peptidase_C2_calpain_cat"/>
</dbReference>
<keyword evidence="2" id="KW-0597">Phosphoprotein</keyword>
<dbReference type="GO" id="GO:0004198">
    <property type="term" value="F:calcium-dependent cysteine-type endopeptidase activity"/>
    <property type="evidence" value="ECO:0007669"/>
    <property type="project" value="InterPro"/>
</dbReference>
<dbReference type="InterPro" id="IPR022684">
    <property type="entry name" value="Calpain_cysteine_protease"/>
</dbReference>
<evidence type="ECO:0000256" key="8">
    <source>
        <dbReference type="ARBA" id="ARBA00022807"/>
    </source>
</evidence>
<evidence type="ECO:0000256" key="11">
    <source>
        <dbReference type="PROSITE-ProRule" id="PRU00239"/>
    </source>
</evidence>
<keyword evidence="4" id="KW-0479">Metal-binding</keyword>
<organism evidence="15 16">
    <name type="scientific">Elaeophora elaphi</name>
    <dbReference type="NCBI Taxonomy" id="1147741"/>
    <lineage>
        <taxon>Eukaryota</taxon>
        <taxon>Metazoa</taxon>
        <taxon>Ecdysozoa</taxon>
        <taxon>Nematoda</taxon>
        <taxon>Chromadorea</taxon>
        <taxon>Rhabditida</taxon>
        <taxon>Spirurina</taxon>
        <taxon>Spiruromorpha</taxon>
        <taxon>Filarioidea</taxon>
        <taxon>Onchocercidae</taxon>
        <taxon>Elaeophora</taxon>
    </lineage>
</organism>
<dbReference type="Proteomes" id="UP000050640">
    <property type="component" value="Unplaced"/>
</dbReference>
<proteinExistence type="inferred from homology"/>
<accession>A0A0R3RUI1</accession>
<protein>
    <submittedName>
        <fullName evidence="16">Calpain catalytic domain-containing protein</fullName>
    </submittedName>
</protein>
<dbReference type="STRING" id="1147741.A0A0R3RUI1"/>
<dbReference type="PROSITE" id="PS50199">
    <property type="entry name" value="ZF_RANBP2_2"/>
    <property type="match status" value="1"/>
</dbReference>
<evidence type="ECO:0000259" key="13">
    <source>
        <dbReference type="PROSITE" id="PS50199"/>
    </source>
</evidence>
<dbReference type="PANTHER" id="PTHR10183">
    <property type="entry name" value="CALPAIN"/>
    <property type="match status" value="1"/>
</dbReference>
<dbReference type="GO" id="GO:0008270">
    <property type="term" value="F:zinc ion binding"/>
    <property type="evidence" value="ECO:0007669"/>
    <property type="project" value="UniProtKB-KW"/>
</dbReference>
<dbReference type="Gene3D" id="3.90.70.10">
    <property type="entry name" value="Cysteine proteinases"/>
    <property type="match status" value="1"/>
</dbReference>
<dbReference type="FunFam" id="3.90.70.10:FF:000010">
    <property type="entry name" value="Calpain 15"/>
    <property type="match status" value="1"/>
</dbReference>
<evidence type="ECO:0000256" key="6">
    <source>
        <dbReference type="ARBA" id="ARBA00022771"/>
    </source>
</evidence>
<dbReference type="PROSITE" id="PS00139">
    <property type="entry name" value="THIOL_PROTEASE_CYS"/>
    <property type="match status" value="1"/>
</dbReference>
<sequence length="757" mass="85833">MYGNWSCKYCTLLNGDTSLFCASCGSQNPTSSSNSILRPQRAQLFKWPSEFSITLPDKGIEVIVMEFKNYEVLFCQIALSGALNAIDSALNDIRTLPTVFGLSRPSSCHNLASCPPSPTKVQPPMVPCQAISTSSFQLLQNDEKEAASEFDRIVGFCKENNMPFIDDSFPHSKKSIGNFIIDGRLDGKKLSANDFIWLRPQDIYTKDGTRYRWSVFLDPKPSDIEQGCLGNCWFLSALAVIAERPDILDQIFLTKVYNPWGVYQIRLCVDGHWQVVLVDDFLPCHSQTRGLVFAVGRRNQLWVPLIEKALAKILGCYAKLPAGRTLEGLAILTGAPCTFLDLENCADHDLIWAHLLSMREAGFIMGCSCGSGRRYVNEAEFKRVGLQIRHAYSLLDVKEYNNQRHIFHFLFVILRVIRLRNPWGSFTWNGPWCDTWSGWDESSRRILLPDGPEAGAFWMPFLDFMQRFDSVEVAKVRSAQGWKELRVDCSIPQFWGKENILGFQLQIEEPTELAITVYQKGFRDRCDSDIMVLLHKNDPCNMRIGELIARSFRRSIAFASTKDVFLNGPALYTVLAISFSNMSNPVPIEAVIALHSAKMVMMETYCFSSSVVAHSMIEMCLKEGQNAPCLNGTVVRYVSKDFGGHILMVENHHHRHFLHVYCDCSQSTNVLSTRASLTSLDVIPPMHRQILMLLTHFETTQMYTIHHNLKQRLSWSRGLQDWLALAPRELSLPMSTEHVPIIQDSCMNSLHKPRRIG</sequence>
<keyword evidence="9" id="KW-0862">Zinc</keyword>